<reference evidence="8" key="1">
    <citation type="journal article" date="2019" name="Int. J. Syst. Evol. Microbiol.">
        <title>The Global Catalogue of Microorganisms (GCM) 10K type strain sequencing project: providing services to taxonomists for standard genome sequencing and annotation.</title>
        <authorList>
            <consortium name="The Broad Institute Genomics Platform"/>
            <consortium name="The Broad Institute Genome Sequencing Center for Infectious Disease"/>
            <person name="Wu L."/>
            <person name="Ma J."/>
        </authorList>
    </citation>
    <scope>NUCLEOTIDE SEQUENCE [LARGE SCALE GENOMIC DNA]</scope>
    <source>
        <strain evidence="8">KCTC 3950</strain>
    </source>
</reference>
<comment type="caution">
    <text evidence="7">The sequence shown here is derived from an EMBL/GenBank/DDBJ whole genome shotgun (WGS) entry which is preliminary data.</text>
</comment>
<keyword evidence="1" id="KW-0690">Ribosome biogenesis</keyword>
<dbReference type="InterPro" id="IPR007422">
    <property type="entry name" value="Peptidase_Prp"/>
</dbReference>
<dbReference type="CDD" id="cd16332">
    <property type="entry name" value="Prp-like"/>
    <property type="match status" value="1"/>
</dbReference>
<name>A0ABW5PBJ5_9BACL</name>
<keyword evidence="3" id="KW-0378">Hydrolase</keyword>
<sequence length="115" mass="12590">MIRVLIRRRQEDRSISGYTVTGHALYADPGKDIVCAGVSAVAVGTVNSIEALASEGLETEMEDGFLRVEVPLLEGDAQERAQLLLESMVVMLKTIKESYGKYISIQESYNKGGRP</sequence>
<dbReference type="GO" id="GO:0008233">
    <property type="term" value="F:peptidase activity"/>
    <property type="evidence" value="ECO:0007669"/>
    <property type="project" value="UniProtKB-KW"/>
</dbReference>
<evidence type="ECO:0000256" key="3">
    <source>
        <dbReference type="ARBA" id="ARBA00022801"/>
    </source>
</evidence>
<evidence type="ECO:0000256" key="6">
    <source>
        <dbReference type="ARBA" id="ARBA00044538"/>
    </source>
</evidence>
<keyword evidence="4" id="KW-0788">Thiol protease</keyword>
<evidence type="ECO:0000256" key="1">
    <source>
        <dbReference type="ARBA" id="ARBA00022517"/>
    </source>
</evidence>
<protein>
    <recommendedName>
        <fullName evidence="6">Ribosomal processing cysteine protease Prp</fullName>
    </recommendedName>
</protein>
<dbReference type="InterPro" id="IPR036764">
    <property type="entry name" value="Peptidase_Prp_sf"/>
</dbReference>
<dbReference type="Pfam" id="PF04327">
    <property type="entry name" value="Peptidase_Prp"/>
    <property type="match status" value="1"/>
</dbReference>
<keyword evidence="2 7" id="KW-0645">Protease</keyword>
<dbReference type="SUPFAM" id="SSF118010">
    <property type="entry name" value="TM1457-like"/>
    <property type="match status" value="1"/>
</dbReference>
<comment type="similarity">
    <text evidence="5">Belongs to the Prp family.</text>
</comment>
<evidence type="ECO:0000256" key="2">
    <source>
        <dbReference type="ARBA" id="ARBA00022670"/>
    </source>
</evidence>
<accession>A0ABW5PBJ5</accession>
<organism evidence="7 8">
    <name type="scientific">Paenibacillus gansuensis</name>
    <dbReference type="NCBI Taxonomy" id="306542"/>
    <lineage>
        <taxon>Bacteria</taxon>
        <taxon>Bacillati</taxon>
        <taxon>Bacillota</taxon>
        <taxon>Bacilli</taxon>
        <taxon>Bacillales</taxon>
        <taxon>Paenibacillaceae</taxon>
        <taxon>Paenibacillus</taxon>
    </lineage>
</organism>
<keyword evidence="8" id="KW-1185">Reference proteome</keyword>
<proteinExistence type="inferred from homology"/>
<evidence type="ECO:0000256" key="4">
    <source>
        <dbReference type="ARBA" id="ARBA00022807"/>
    </source>
</evidence>
<dbReference type="RefSeq" id="WP_377602255.1">
    <property type="nucleotide sequence ID" value="NZ_JBHUME010000007.1"/>
</dbReference>
<dbReference type="Proteomes" id="UP001597541">
    <property type="component" value="Unassembled WGS sequence"/>
</dbReference>
<evidence type="ECO:0000313" key="8">
    <source>
        <dbReference type="Proteomes" id="UP001597541"/>
    </source>
</evidence>
<gene>
    <name evidence="7" type="ORF">ACFSUF_09105</name>
</gene>
<dbReference type="GO" id="GO:0006508">
    <property type="term" value="P:proteolysis"/>
    <property type="evidence" value="ECO:0007669"/>
    <property type="project" value="UniProtKB-KW"/>
</dbReference>
<dbReference type="PANTHER" id="PTHR39178">
    <property type="entry name" value="HYPOTHETICAL RIBOSOME-ASSOCIATED PROTEIN"/>
    <property type="match status" value="1"/>
</dbReference>
<dbReference type="PANTHER" id="PTHR39178:SF1">
    <property type="entry name" value="RIBOSOMAL-PROCESSING CYSTEINE PROTEASE PRP"/>
    <property type="match status" value="1"/>
</dbReference>
<dbReference type="EMBL" id="JBHUME010000007">
    <property type="protein sequence ID" value="MFD2612578.1"/>
    <property type="molecule type" value="Genomic_DNA"/>
</dbReference>
<dbReference type="Gene3D" id="3.30.70.1490">
    <property type="entry name" value="Cysteine protease Prp"/>
    <property type="match status" value="1"/>
</dbReference>
<evidence type="ECO:0000256" key="5">
    <source>
        <dbReference type="ARBA" id="ARBA00044503"/>
    </source>
</evidence>
<evidence type="ECO:0000313" key="7">
    <source>
        <dbReference type="EMBL" id="MFD2612578.1"/>
    </source>
</evidence>